<feature type="binding site" evidence="10">
    <location>
        <position position="170"/>
    </location>
    <ligand>
        <name>UDP-N-acetyl-alpha-D-glucosamine</name>
        <dbReference type="ChEBI" id="CHEBI:57705"/>
    </ligand>
</feature>
<feature type="binding site" evidence="10">
    <location>
        <begin position="16"/>
        <end position="18"/>
    </location>
    <ligand>
        <name>UDP-N-acetyl-alpha-D-glucosamine</name>
        <dbReference type="ChEBI" id="CHEBI:57705"/>
    </ligand>
</feature>
<comment type="subcellular location">
    <subcellularLocation>
        <location evidence="10">Cell membrane</location>
        <topology evidence="10">Peripheral membrane protein</topology>
        <orientation evidence="10">Cytoplasmic side</orientation>
    </subcellularLocation>
</comment>
<feature type="binding site" evidence="10">
    <location>
        <position position="293"/>
    </location>
    <ligand>
        <name>UDP-N-acetyl-alpha-D-glucosamine</name>
        <dbReference type="ChEBI" id="CHEBI:57705"/>
    </ligand>
</feature>
<dbReference type="EC" id="2.4.1.227" evidence="10"/>
<proteinExistence type="inferred from homology"/>
<dbReference type="InterPro" id="IPR007235">
    <property type="entry name" value="Glyco_trans_28_C"/>
</dbReference>
<dbReference type="Pfam" id="PF03033">
    <property type="entry name" value="Glyco_transf_28"/>
    <property type="match status" value="1"/>
</dbReference>
<evidence type="ECO:0000256" key="6">
    <source>
        <dbReference type="ARBA" id="ARBA00022984"/>
    </source>
</evidence>
<name>A0ABX8B9C3_9BACT</name>
<dbReference type="SUPFAM" id="SSF53756">
    <property type="entry name" value="UDP-Glycosyltransferase/glycogen phosphorylase"/>
    <property type="match status" value="1"/>
</dbReference>
<dbReference type="Gene3D" id="3.40.50.2000">
    <property type="entry name" value="Glycogen Phosphorylase B"/>
    <property type="match status" value="2"/>
</dbReference>
<comment type="similarity">
    <text evidence="10">Belongs to the glycosyltransferase 28 family. MurG subfamily.</text>
</comment>
<feature type="domain" description="Glycosyltransferase family 28 N-terminal" evidence="11">
    <location>
        <begin position="9"/>
        <end position="148"/>
    </location>
</feature>
<dbReference type="HAMAP" id="MF_00033">
    <property type="entry name" value="MurG"/>
    <property type="match status" value="1"/>
</dbReference>
<keyword evidence="14" id="KW-1185">Reference proteome</keyword>
<dbReference type="RefSeq" id="WP_211429422.1">
    <property type="nucleotide sequence ID" value="NZ_CP072648.1"/>
</dbReference>
<evidence type="ECO:0000256" key="7">
    <source>
        <dbReference type="ARBA" id="ARBA00023136"/>
    </source>
</evidence>
<keyword evidence="1 10" id="KW-1003">Cell membrane</keyword>
<evidence type="ECO:0000313" key="14">
    <source>
        <dbReference type="Proteomes" id="UP000676506"/>
    </source>
</evidence>
<accession>A0ABX8B9C3</accession>
<evidence type="ECO:0000256" key="8">
    <source>
        <dbReference type="ARBA" id="ARBA00023306"/>
    </source>
</evidence>
<feature type="binding site" evidence="10">
    <location>
        <position position="130"/>
    </location>
    <ligand>
        <name>UDP-N-acetyl-alpha-D-glucosamine</name>
        <dbReference type="ChEBI" id="CHEBI:57705"/>
    </ligand>
</feature>
<comment type="pathway">
    <text evidence="10">Cell wall biogenesis; peptidoglycan biosynthesis.</text>
</comment>
<dbReference type="Proteomes" id="UP000676506">
    <property type="component" value="Chromosome 1"/>
</dbReference>
<protein>
    <recommendedName>
        <fullName evidence="10">UDP-N-acetylglucosamine--N-acetylmuramyl-(pentapeptide) pyrophosphoryl-undecaprenol N-acetylglucosamine transferase</fullName>
        <ecNumber evidence="10">2.4.1.227</ecNumber>
    </recommendedName>
    <alternativeName>
        <fullName evidence="10">Undecaprenyl-PP-MurNAc-pentapeptide-UDPGlcNAc GlcNAc transferase</fullName>
    </alternativeName>
</protein>
<keyword evidence="9 10" id="KW-0961">Cell wall biogenesis/degradation</keyword>
<reference evidence="13 14" key="1">
    <citation type="submission" date="2021-03" db="EMBL/GenBank/DDBJ databases">
        <title>Genomic and phenotypic characterization of Chloracidobacterium isolates provides evidence for multiple species.</title>
        <authorList>
            <person name="Saini M.K."/>
            <person name="Costas A.M.G."/>
            <person name="Tank M."/>
            <person name="Bryant D.A."/>
        </authorList>
    </citation>
    <scope>NUCLEOTIDE SEQUENCE [LARGE SCALE GENOMIC DNA]</scope>
    <source>
        <strain evidence="13 14">BV2-C</strain>
    </source>
</reference>
<dbReference type="EMBL" id="CP072648">
    <property type="protein sequence ID" value="QUW03532.1"/>
    <property type="molecule type" value="Genomic_DNA"/>
</dbReference>
<dbReference type="Pfam" id="PF04101">
    <property type="entry name" value="Glyco_tran_28_C"/>
    <property type="match status" value="1"/>
</dbReference>
<keyword evidence="8 10" id="KW-0131">Cell cycle</keyword>
<evidence type="ECO:0000259" key="12">
    <source>
        <dbReference type="Pfam" id="PF04101"/>
    </source>
</evidence>
<comment type="caution">
    <text evidence="10">Lacks conserved residue(s) required for the propagation of feature annotation.</text>
</comment>
<feature type="binding site" evidence="10">
    <location>
        <position position="248"/>
    </location>
    <ligand>
        <name>UDP-N-acetyl-alpha-D-glucosamine</name>
        <dbReference type="ChEBI" id="CHEBI:57705"/>
    </ligand>
</feature>
<dbReference type="NCBIfam" id="TIGR01133">
    <property type="entry name" value="murG"/>
    <property type="match status" value="1"/>
</dbReference>
<evidence type="ECO:0000256" key="3">
    <source>
        <dbReference type="ARBA" id="ARBA00022676"/>
    </source>
</evidence>
<dbReference type="PANTHER" id="PTHR21015">
    <property type="entry name" value="UDP-N-ACETYLGLUCOSAMINE--N-ACETYLMURAMYL-(PENTAPEPTIDE) PYROPHOSPHORYL-UNDECAPRENOL N-ACETYLGLUCOSAMINE TRANSFERASE 1"/>
    <property type="match status" value="1"/>
</dbReference>
<keyword evidence="6 10" id="KW-0573">Peptidoglycan synthesis</keyword>
<evidence type="ECO:0000256" key="4">
    <source>
        <dbReference type="ARBA" id="ARBA00022679"/>
    </source>
</evidence>
<keyword evidence="4 10" id="KW-0808">Transferase</keyword>
<organism evidence="13 14">
    <name type="scientific">Chloracidobacterium validum</name>
    <dbReference type="NCBI Taxonomy" id="2821543"/>
    <lineage>
        <taxon>Bacteria</taxon>
        <taxon>Pseudomonadati</taxon>
        <taxon>Acidobacteriota</taxon>
        <taxon>Terriglobia</taxon>
        <taxon>Terriglobales</taxon>
        <taxon>Acidobacteriaceae</taxon>
        <taxon>Chloracidobacterium</taxon>
    </lineage>
</organism>
<comment type="catalytic activity">
    <reaction evidence="10">
        <text>di-trans,octa-cis-undecaprenyl diphospho-N-acetyl-alpha-D-muramoyl-L-alanyl-D-glutamyl-meso-2,6-diaminopimeloyl-D-alanyl-D-alanine + UDP-N-acetyl-alpha-D-glucosamine = di-trans,octa-cis-undecaprenyl diphospho-[N-acetyl-alpha-D-glucosaminyl-(1-&gt;4)]-N-acetyl-alpha-D-muramoyl-L-alanyl-D-glutamyl-meso-2,6-diaminopimeloyl-D-alanyl-D-alanine + UDP + H(+)</text>
        <dbReference type="Rhea" id="RHEA:31227"/>
        <dbReference type="ChEBI" id="CHEBI:15378"/>
        <dbReference type="ChEBI" id="CHEBI:57705"/>
        <dbReference type="ChEBI" id="CHEBI:58223"/>
        <dbReference type="ChEBI" id="CHEBI:61387"/>
        <dbReference type="ChEBI" id="CHEBI:61388"/>
        <dbReference type="EC" id="2.4.1.227"/>
    </reaction>
</comment>
<comment type="function">
    <text evidence="10">Cell wall formation. Catalyzes the transfer of a GlcNAc subunit on undecaprenyl-pyrophosphoryl-MurNAc-pentapeptide (lipid intermediate I) to form undecaprenyl-pyrophosphoryl-MurNAc-(pentapeptide)GlcNAc (lipid intermediate II).</text>
</comment>
<evidence type="ECO:0000256" key="2">
    <source>
        <dbReference type="ARBA" id="ARBA00022618"/>
    </source>
</evidence>
<dbReference type="CDD" id="cd03785">
    <property type="entry name" value="GT28_MurG"/>
    <property type="match status" value="1"/>
</dbReference>
<keyword evidence="2 10" id="KW-0132">Cell division</keyword>
<feature type="domain" description="Glycosyl transferase family 28 C-terminal" evidence="12">
    <location>
        <begin position="188"/>
        <end position="351"/>
    </location>
</feature>
<evidence type="ECO:0000256" key="9">
    <source>
        <dbReference type="ARBA" id="ARBA00023316"/>
    </source>
</evidence>
<keyword evidence="3 10" id="KW-0328">Glycosyltransferase</keyword>
<evidence type="ECO:0000259" key="11">
    <source>
        <dbReference type="Pfam" id="PF03033"/>
    </source>
</evidence>
<dbReference type="InterPro" id="IPR006009">
    <property type="entry name" value="GlcNAc_MurG"/>
</dbReference>
<evidence type="ECO:0000256" key="5">
    <source>
        <dbReference type="ARBA" id="ARBA00022960"/>
    </source>
</evidence>
<keyword evidence="7 10" id="KW-0472">Membrane</keyword>
<feature type="binding site" evidence="10">
    <location>
        <position position="194"/>
    </location>
    <ligand>
        <name>UDP-N-acetyl-alpha-D-glucosamine</name>
        <dbReference type="ChEBI" id="CHEBI:57705"/>
    </ligand>
</feature>
<evidence type="ECO:0000313" key="13">
    <source>
        <dbReference type="EMBL" id="QUW03532.1"/>
    </source>
</evidence>
<gene>
    <name evidence="10 13" type="primary">murG</name>
    <name evidence="13" type="ORF">J8C06_03590</name>
</gene>
<sequence length="364" mass="38323">MKASLGVRVLVAAGGTGGHIFPGIAIAQALLKRDPTTEVRFVGTERGLEKKLVPAAGFDLTFIPSGALNNVSWRQRLKTLAALPVGFWQAWRLVGQFKPDLAIGVGGYASGLAMLAAMLRGVPTLAVEVNVLPGLTNRLLARFVTGAAVAYRETAAYFGAKAILTGTPVRAEFTHIPPKPDTVPRQQVLVFGGSQGAQAINRAMVEAAPRLATHPGLRLVHQTGERDADMVRAAYAATGLQAEVHPFIHAMADAISAADVVVCRAGAATIAEIAAAGRAAIFIPFPQAADDHQRKNAEAFVRAGAGEMILQAELSGEKLAQTLLNLLANPARLSTMEAASRALARPDAAEHTVDVAFQLLHRPR</sequence>
<evidence type="ECO:0000256" key="10">
    <source>
        <dbReference type="HAMAP-Rule" id="MF_00033"/>
    </source>
</evidence>
<evidence type="ECO:0000256" key="1">
    <source>
        <dbReference type="ARBA" id="ARBA00022475"/>
    </source>
</evidence>
<dbReference type="PANTHER" id="PTHR21015:SF22">
    <property type="entry name" value="GLYCOSYLTRANSFERASE"/>
    <property type="match status" value="1"/>
</dbReference>
<dbReference type="GO" id="GO:0016757">
    <property type="term" value="F:glycosyltransferase activity"/>
    <property type="evidence" value="ECO:0007669"/>
    <property type="project" value="UniProtKB-KW"/>
</dbReference>
<keyword evidence="5 10" id="KW-0133">Cell shape</keyword>
<dbReference type="InterPro" id="IPR004276">
    <property type="entry name" value="GlycoTrans_28_N"/>
</dbReference>